<name>A0AAD7SK70_9TELE</name>
<feature type="region of interest" description="Disordered" evidence="10">
    <location>
        <begin position="256"/>
        <end position="501"/>
    </location>
</feature>
<evidence type="ECO:0000256" key="6">
    <source>
        <dbReference type="ARBA" id="ARBA00023018"/>
    </source>
</evidence>
<comment type="similarity">
    <text evidence="4">Belongs to the paralemmin family.</text>
</comment>
<evidence type="ECO:0000256" key="9">
    <source>
        <dbReference type="ARBA" id="ARBA00040857"/>
    </source>
</evidence>
<dbReference type="EMBL" id="JAINUG010000054">
    <property type="protein sequence ID" value="KAJ8404165.1"/>
    <property type="molecule type" value="Genomic_DNA"/>
</dbReference>
<feature type="compositionally biased region" description="Low complexity" evidence="10">
    <location>
        <begin position="322"/>
        <end position="332"/>
    </location>
</feature>
<keyword evidence="5" id="KW-0963">Cytoplasm</keyword>
<dbReference type="InterPro" id="IPR004965">
    <property type="entry name" value="Paralemmin"/>
</dbReference>
<dbReference type="GO" id="GO:0005737">
    <property type="term" value="C:cytoplasm"/>
    <property type="evidence" value="ECO:0007669"/>
    <property type="project" value="UniProtKB-SubCell"/>
</dbReference>
<evidence type="ECO:0000256" key="1">
    <source>
        <dbReference type="ARBA" id="ARBA00004279"/>
    </source>
</evidence>
<evidence type="ECO:0000313" key="11">
    <source>
        <dbReference type="EMBL" id="KAJ8404165.1"/>
    </source>
</evidence>
<keyword evidence="12" id="KW-1185">Reference proteome</keyword>
<feature type="compositionally biased region" description="Basic and acidic residues" evidence="10">
    <location>
        <begin position="21"/>
        <end position="37"/>
    </location>
</feature>
<reference evidence="11" key="1">
    <citation type="journal article" date="2023" name="Science">
        <title>Genome structures resolve the early diversification of teleost fishes.</title>
        <authorList>
            <person name="Parey E."/>
            <person name="Louis A."/>
            <person name="Montfort J."/>
            <person name="Bouchez O."/>
            <person name="Roques C."/>
            <person name="Iampietro C."/>
            <person name="Lluch J."/>
            <person name="Castinel A."/>
            <person name="Donnadieu C."/>
            <person name="Desvignes T."/>
            <person name="Floi Bucao C."/>
            <person name="Jouanno E."/>
            <person name="Wen M."/>
            <person name="Mejri S."/>
            <person name="Dirks R."/>
            <person name="Jansen H."/>
            <person name="Henkel C."/>
            <person name="Chen W.J."/>
            <person name="Zahm M."/>
            <person name="Cabau C."/>
            <person name="Klopp C."/>
            <person name="Thompson A.W."/>
            <person name="Robinson-Rechavi M."/>
            <person name="Braasch I."/>
            <person name="Lecointre G."/>
            <person name="Bobe J."/>
            <person name="Postlethwait J.H."/>
            <person name="Berthelot C."/>
            <person name="Roest Crollius H."/>
            <person name="Guiguen Y."/>
        </authorList>
    </citation>
    <scope>NUCLEOTIDE SEQUENCE</scope>
    <source>
        <strain evidence="11">NC1722</strain>
    </source>
</reference>
<accession>A0AAD7SK70</accession>
<dbReference type="AlphaFoldDB" id="A0AAD7SK70"/>
<evidence type="ECO:0000313" key="12">
    <source>
        <dbReference type="Proteomes" id="UP001221898"/>
    </source>
</evidence>
<evidence type="ECO:0000256" key="5">
    <source>
        <dbReference type="ARBA" id="ARBA00022490"/>
    </source>
</evidence>
<dbReference type="GO" id="GO:0008360">
    <property type="term" value="P:regulation of cell shape"/>
    <property type="evidence" value="ECO:0007669"/>
    <property type="project" value="InterPro"/>
</dbReference>
<dbReference type="GO" id="GO:0016020">
    <property type="term" value="C:membrane"/>
    <property type="evidence" value="ECO:0007669"/>
    <property type="project" value="InterPro"/>
</dbReference>
<protein>
    <recommendedName>
        <fullName evidence="9">Palmdelphin</fullName>
    </recommendedName>
</protein>
<feature type="compositionally biased region" description="Acidic residues" evidence="10">
    <location>
        <begin position="294"/>
        <end position="308"/>
    </location>
</feature>
<evidence type="ECO:0000256" key="3">
    <source>
        <dbReference type="ARBA" id="ARBA00004552"/>
    </source>
</evidence>
<feature type="compositionally biased region" description="Polar residues" evidence="10">
    <location>
        <begin position="311"/>
        <end position="320"/>
    </location>
</feature>
<feature type="compositionally biased region" description="Basic and acidic residues" evidence="10">
    <location>
        <begin position="371"/>
        <end position="380"/>
    </location>
</feature>
<feature type="compositionally biased region" description="Acidic residues" evidence="10">
    <location>
        <begin position="265"/>
        <end position="280"/>
    </location>
</feature>
<organism evidence="11 12">
    <name type="scientific">Aldrovandia affinis</name>
    <dbReference type="NCBI Taxonomy" id="143900"/>
    <lineage>
        <taxon>Eukaryota</taxon>
        <taxon>Metazoa</taxon>
        <taxon>Chordata</taxon>
        <taxon>Craniata</taxon>
        <taxon>Vertebrata</taxon>
        <taxon>Euteleostomi</taxon>
        <taxon>Actinopterygii</taxon>
        <taxon>Neopterygii</taxon>
        <taxon>Teleostei</taxon>
        <taxon>Notacanthiformes</taxon>
        <taxon>Halosauridae</taxon>
        <taxon>Aldrovandia</taxon>
    </lineage>
</organism>
<feature type="compositionally biased region" description="Basic and acidic residues" evidence="10">
    <location>
        <begin position="281"/>
        <end position="293"/>
    </location>
</feature>
<feature type="compositionally biased region" description="Basic and acidic residues" evidence="10">
    <location>
        <begin position="118"/>
        <end position="159"/>
    </location>
</feature>
<feature type="compositionally biased region" description="Pro residues" evidence="10">
    <location>
        <begin position="56"/>
        <end position="69"/>
    </location>
</feature>
<evidence type="ECO:0000256" key="7">
    <source>
        <dbReference type="ARBA" id="ARBA00023054"/>
    </source>
</evidence>
<feature type="compositionally biased region" description="Low complexity" evidence="10">
    <location>
        <begin position="434"/>
        <end position="447"/>
    </location>
</feature>
<evidence type="ECO:0000256" key="10">
    <source>
        <dbReference type="SAM" id="MobiDB-lite"/>
    </source>
</evidence>
<proteinExistence type="inferred from homology"/>
<evidence type="ECO:0000256" key="8">
    <source>
        <dbReference type="ARBA" id="ARBA00023273"/>
    </source>
</evidence>
<keyword evidence="7" id="KW-0175">Coiled coil</keyword>
<keyword evidence="8" id="KW-0966">Cell projection</keyword>
<feature type="region of interest" description="Disordered" evidence="10">
    <location>
        <begin position="21"/>
        <end position="170"/>
    </location>
</feature>
<dbReference type="Proteomes" id="UP001221898">
    <property type="component" value="Unassembled WGS sequence"/>
</dbReference>
<evidence type="ECO:0000256" key="4">
    <source>
        <dbReference type="ARBA" id="ARBA00005756"/>
    </source>
</evidence>
<dbReference type="PANTHER" id="PTHR46881:SF1">
    <property type="entry name" value="PALMDELPHIN"/>
    <property type="match status" value="1"/>
</dbReference>
<comment type="caution">
    <text evidence="11">The sequence shown here is derived from an EMBL/GenBank/DDBJ whole genome shotgun (WGS) entry which is preliminary data.</text>
</comment>
<evidence type="ECO:0000256" key="2">
    <source>
        <dbReference type="ARBA" id="ARBA00004496"/>
    </source>
</evidence>
<sequence length="501" mass="54743">MDEAEKYQQRLQAIAEKRRLQEEQEQMRRGMEEERLKLQQLKRKSLRDQWLMDAPPSAPDGPGPHPPLCGPQSQEPDEEQGEKLQTEYQRFTEEEEQEQEREREDFGDGHSQAGTDGVKQDAGRLRVETPGEDTEHLDHSTHGGVEDDHQPPEGLRLDPPHTASLENGQEARSVLGVVEVQVERDLKTGATVVMSVAPVAPGGIGAPGQTVFDDGHRSVQAMEERGAADPGPEELGQILNVLTGAGLQALLDKVTVIPNGREENEQKEEVEEEEQREEVEEERREEVEERREEVEEEEERREDVEVEVENAPQQEGTPSTKGPPASSESPQPGAGGEEEAGRSWGGPVTMTFLGFQEAEPGQGCGEDDAGDIMRAERVFVTDEVEEPPSVGAEEPPAPPEGPCAISTPAPEEPVLGPAHAEQEAKPDVEPPSDPESTATAAAAAPADSELRGEDAPPADGEADDVEGPGLRAEQSRHRSRRARAQRRDLGPIPGRSWMRSP</sequence>
<dbReference type="GO" id="GO:0043197">
    <property type="term" value="C:dendritic spine"/>
    <property type="evidence" value="ECO:0007669"/>
    <property type="project" value="UniProtKB-SubCell"/>
</dbReference>
<dbReference type="PANTHER" id="PTHR46881">
    <property type="entry name" value="PALMDELPHIN"/>
    <property type="match status" value="1"/>
</dbReference>
<comment type="subcellular location">
    <subcellularLocation>
        <location evidence="1">Cell projection</location>
        <location evidence="1">Dendrite</location>
    </subcellularLocation>
    <subcellularLocation>
        <location evidence="3">Cell projection</location>
        <location evidence="3">Dendritic spine</location>
    </subcellularLocation>
    <subcellularLocation>
        <location evidence="2">Cytoplasm</location>
    </subcellularLocation>
</comment>
<dbReference type="Pfam" id="PF03285">
    <property type="entry name" value="Paralemmin"/>
    <property type="match status" value="1"/>
</dbReference>
<keyword evidence="6" id="KW-0770">Synapse</keyword>
<gene>
    <name evidence="11" type="ORF">AAFF_G00339380</name>
</gene>